<evidence type="ECO:0000256" key="4">
    <source>
        <dbReference type="ARBA" id="ARBA00020295"/>
    </source>
</evidence>
<dbReference type="Proteomes" id="UP001220478">
    <property type="component" value="Chromosome"/>
</dbReference>
<dbReference type="NCBIfam" id="NF011080">
    <property type="entry name" value="PRK14508.1-3"/>
    <property type="match status" value="1"/>
</dbReference>
<evidence type="ECO:0000256" key="1">
    <source>
        <dbReference type="ARBA" id="ARBA00000439"/>
    </source>
</evidence>
<dbReference type="EC" id="2.4.1.25" evidence="3 10"/>
<dbReference type="Pfam" id="PF02446">
    <property type="entry name" value="Glyco_hydro_77"/>
    <property type="match status" value="1"/>
</dbReference>
<keyword evidence="12" id="KW-1185">Reference proteome</keyword>
<evidence type="ECO:0000256" key="3">
    <source>
        <dbReference type="ARBA" id="ARBA00012560"/>
    </source>
</evidence>
<dbReference type="SUPFAM" id="SSF51445">
    <property type="entry name" value="(Trans)glycosidases"/>
    <property type="match status" value="1"/>
</dbReference>
<dbReference type="PANTHER" id="PTHR32438:SF5">
    <property type="entry name" value="4-ALPHA-GLUCANOTRANSFERASE DPE1, CHLOROPLASTIC_AMYLOPLASTIC"/>
    <property type="match status" value="1"/>
</dbReference>
<dbReference type="EMBL" id="CP118868">
    <property type="protein sequence ID" value="WEG36157.1"/>
    <property type="molecule type" value="Genomic_DNA"/>
</dbReference>
<keyword evidence="6 10" id="KW-0808">Transferase</keyword>
<evidence type="ECO:0000256" key="9">
    <source>
        <dbReference type="ARBA" id="ARBA00031501"/>
    </source>
</evidence>
<protein>
    <recommendedName>
        <fullName evidence="4 10">4-alpha-glucanotransferase</fullName>
        <ecNumber evidence="3 10">2.4.1.25</ecNumber>
    </recommendedName>
    <alternativeName>
        <fullName evidence="8 10">Amylomaltase</fullName>
    </alternativeName>
    <alternativeName>
        <fullName evidence="9 10">Disproportionating enzyme</fullName>
    </alternativeName>
</protein>
<gene>
    <name evidence="11" type="primary">malQ</name>
    <name evidence="11" type="ORF">PYS61_03025</name>
</gene>
<dbReference type="InterPro" id="IPR017853">
    <property type="entry name" value="GH"/>
</dbReference>
<reference evidence="11 12" key="1">
    <citation type="submission" date="2023-02" db="EMBL/GenBank/DDBJ databases">
        <title>Novel Oscillospiraceae bacterial genomes.</title>
        <authorList>
            <person name="Srinivasan S."/>
            <person name="Austin M.N."/>
            <person name="Fiedler T.L."/>
            <person name="Strenk S.M."/>
            <person name="Agnew K.J."/>
            <person name="Nagana Gowda G.A."/>
            <person name="Raftery D."/>
            <person name="Beamer M.A."/>
            <person name="Achilles S.L."/>
            <person name="Wiesenfeld H.C."/>
            <person name="Fredricks D.N."/>
            <person name="Hillier S.L."/>
        </authorList>
    </citation>
    <scope>NUCLEOTIDE SEQUENCE [LARGE SCALE GENOMIC DNA]</scope>
    <source>
        <strain evidence="11 12">CHIC02 1186E3-8</strain>
    </source>
</reference>
<evidence type="ECO:0000256" key="5">
    <source>
        <dbReference type="ARBA" id="ARBA00022676"/>
    </source>
</evidence>
<dbReference type="NCBIfam" id="TIGR00217">
    <property type="entry name" value="malQ"/>
    <property type="match status" value="1"/>
</dbReference>
<evidence type="ECO:0000256" key="6">
    <source>
        <dbReference type="ARBA" id="ARBA00022679"/>
    </source>
</evidence>
<comment type="catalytic activity">
    <reaction evidence="1 10">
        <text>Transfers a segment of a (1-&gt;4)-alpha-D-glucan to a new position in an acceptor, which may be glucose or a (1-&gt;4)-alpha-D-glucan.</text>
        <dbReference type="EC" id="2.4.1.25"/>
    </reaction>
</comment>
<organism evidence="11 12">
    <name type="scientific">Amygdalobacter indicium</name>
    <dbReference type="NCBI Taxonomy" id="3029272"/>
    <lineage>
        <taxon>Bacteria</taxon>
        <taxon>Bacillati</taxon>
        <taxon>Bacillota</taxon>
        <taxon>Clostridia</taxon>
        <taxon>Eubacteriales</taxon>
        <taxon>Oscillospiraceae</taxon>
        <taxon>Amygdalobacter</taxon>
    </lineage>
</organism>
<evidence type="ECO:0000313" key="12">
    <source>
        <dbReference type="Proteomes" id="UP001220478"/>
    </source>
</evidence>
<comment type="similarity">
    <text evidence="2 10">Belongs to the disproportionating enzyme family.</text>
</comment>
<keyword evidence="7 10" id="KW-0119">Carbohydrate metabolism</keyword>
<dbReference type="GO" id="GO:0004134">
    <property type="term" value="F:4-alpha-glucanotransferase activity"/>
    <property type="evidence" value="ECO:0007669"/>
    <property type="project" value="UniProtKB-EC"/>
</dbReference>
<proteinExistence type="inferred from homology"/>
<accession>A0ABY8C6B5</accession>
<dbReference type="RefSeq" id="WP_315572179.1">
    <property type="nucleotide sequence ID" value="NZ_CP118868.1"/>
</dbReference>
<dbReference type="Gene3D" id="3.20.20.80">
    <property type="entry name" value="Glycosidases"/>
    <property type="match status" value="1"/>
</dbReference>
<sequence>MLPKRLKIYYNNSTTDNKFDCYQLKEVLFMQRSAGLLMPITSLPSPYGVGTMGQEARNFVNFLQTSKQKYWQILPVCPTGYGDSPYQSYSTFAGNPYWIDLDDLSNSGLLKPDDYQHIHWFDDETKVNYGILYNERIKVLRIACDNLRHHSLQADFQNFVQKEQKWLNNYALFMALKQKFNGRPWQSWDEYYRYYSEDKVSNWMNELGQEVYYWQAIQYLFFRQWYALRQYAEEHGIRFIGDLPIYVAADSVDVWSNVGQFLLDGNLNPTEVAGCPPDGFSPDGQLWGNPLYNWEKMAADNFSWWMERLAHQFQIYQVLRLDHFRGFDAFYAVPFGESTARNGRWCEGPGLKFFQRIKECFPQNEMIAENLGFVTESMEKLLADSGLPGMYVLEFAFFNRNENADYLPHNYIKNSCVYIGTHDNNTVYGWMQEVPQDVVQYAREYLHIDDNEGYNWGMMRAAWATVSNLAVVQVQDLLGLGSEGRINLPATMGNNWVWRMQRGALTDDIAKRVAYFMDLYKR</sequence>
<evidence type="ECO:0000313" key="11">
    <source>
        <dbReference type="EMBL" id="WEG36157.1"/>
    </source>
</evidence>
<keyword evidence="5 10" id="KW-0328">Glycosyltransferase</keyword>
<name>A0ABY8C6B5_9FIRM</name>
<evidence type="ECO:0000256" key="10">
    <source>
        <dbReference type="RuleBase" id="RU361207"/>
    </source>
</evidence>
<dbReference type="InterPro" id="IPR003385">
    <property type="entry name" value="Glyco_hydro_77"/>
</dbReference>
<evidence type="ECO:0000256" key="2">
    <source>
        <dbReference type="ARBA" id="ARBA00005684"/>
    </source>
</evidence>
<evidence type="ECO:0000256" key="7">
    <source>
        <dbReference type="ARBA" id="ARBA00023277"/>
    </source>
</evidence>
<evidence type="ECO:0000256" key="8">
    <source>
        <dbReference type="ARBA" id="ARBA00031423"/>
    </source>
</evidence>
<dbReference type="PANTHER" id="PTHR32438">
    <property type="entry name" value="4-ALPHA-GLUCANOTRANSFERASE DPE1, CHLOROPLASTIC/AMYLOPLASTIC"/>
    <property type="match status" value="1"/>
</dbReference>